<protein>
    <recommendedName>
        <fullName evidence="1">ThuA-like domain-containing protein</fullName>
    </recommendedName>
</protein>
<dbReference type="InterPro" id="IPR029062">
    <property type="entry name" value="Class_I_gatase-like"/>
</dbReference>
<dbReference type="Proteomes" id="UP001144205">
    <property type="component" value="Unassembled WGS sequence"/>
</dbReference>
<keyword evidence="3" id="KW-1185">Reference proteome</keyword>
<dbReference type="EMBL" id="BROH01000013">
    <property type="protein sequence ID" value="GKY89614.1"/>
    <property type="molecule type" value="Genomic_DNA"/>
</dbReference>
<dbReference type="PANTHER" id="PTHR40469">
    <property type="entry name" value="SECRETED GLYCOSYL HYDROLASE"/>
    <property type="match status" value="1"/>
</dbReference>
<dbReference type="PANTHER" id="PTHR40469:SF2">
    <property type="entry name" value="GALACTOSE-BINDING DOMAIN-LIKE SUPERFAMILY PROTEIN"/>
    <property type="match status" value="1"/>
</dbReference>
<dbReference type="RefSeq" id="WP_281843638.1">
    <property type="nucleotide sequence ID" value="NZ_BROH01000013.1"/>
</dbReference>
<dbReference type="Pfam" id="PF06283">
    <property type="entry name" value="ThuA"/>
    <property type="match status" value="1"/>
</dbReference>
<dbReference type="SUPFAM" id="SSF52317">
    <property type="entry name" value="Class I glutamine amidotransferase-like"/>
    <property type="match status" value="1"/>
</dbReference>
<feature type="domain" description="ThuA-like" evidence="1">
    <location>
        <begin position="8"/>
        <end position="212"/>
    </location>
</feature>
<accession>A0ABQ5LXB5</accession>
<gene>
    <name evidence="2" type="ORF">STA1M1_34830</name>
</gene>
<reference evidence="2" key="1">
    <citation type="journal article" date="2023" name="Int. J. Syst. Evol. Microbiol.">
        <title>Sinisalibacter aestuarii sp. nov., isolated from estuarine sediment of the Arakawa River.</title>
        <authorList>
            <person name="Arafat S.T."/>
            <person name="Hirano S."/>
            <person name="Sato A."/>
            <person name="Takeuchi K."/>
            <person name="Yasuda T."/>
            <person name="Terahara T."/>
            <person name="Hamada M."/>
            <person name="Kobayashi T."/>
        </authorList>
    </citation>
    <scope>NUCLEOTIDE SEQUENCE</scope>
    <source>
        <strain evidence="2">B-399</strain>
    </source>
</reference>
<proteinExistence type="predicted"/>
<comment type="caution">
    <text evidence="2">The sequence shown here is derived from an EMBL/GenBank/DDBJ whole genome shotgun (WGS) entry which is preliminary data.</text>
</comment>
<dbReference type="InterPro" id="IPR029010">
    <property type="entry name" value="ThuA-like"/>
</dbReference>
<sequence length="249" mass="27971">MIAPRVEVLLITGGPWHDMDHARLELLGFLAETERLRVTLRDCYEAGAIAAADMIVSYTCDLLPDAASLDALEAFLAGGGRWFALHGTNSAMVLEGDNPVVCPPLPERLRAMLGSQFAAHPAPGQFKVKPTGDSHPLVAGIEPFRVDDEQYLQWHEPGNRVLLTTTFEGETPLFETRHWERTEHQVMYLREAGAGAVLYLTLGHTRGRYDMRPITEEYPFVERGSWPHPVFRELVRRGIRWAAKEEPFA</sequence>
<evidence type="ECO:0000313" key="2">
    <source>
        <dbReference type="EMBL" id="GKY89614.1"/>
    </source>
</evidence>
<name>A0ABQ5LXB5_9RHOB</name>
<evidence type="ECO:0000259" key="1">
    <source>
        <dbReference type="Pfam" id="PF06283"/>
    </source>
</evidence>
<evidence type="ECO:0000313" key="3">
    <source>
        <dbReference type="Proteomes" id="UP001144205"/>
    </source>
</evidence>
<dbReference type="Gene3D" id="3.40.50.880">
    <property type="match status" value="1"/>
</dbReference>
<organism evidence="2 3">
    <name type="scientific">Sinisalibacter aestuarii</name>
    <dbReference type="NCBI Taxonomy" id="2949426"/>
    <lineage>
        <taxon>Bacteria</taxon>
        <taxon>Pseudomonadati</taxon>
        <taxon>Pseudomonadota</taxon>
        <taxon>Alphaproteobacteria</taxon>
        <taxon>Rhodobacterales</taxon>
        <taxon>Roseobacteraceae</taxon>
        <taxon>Sinisalibacter</taxon>
    </lineage>
</organism>